<name>A0A857MQX4_9BACT</name>
<evidence type="ECO:0000313" key="7">
    <source>
        <dbReference type="EMBL" id="QHN43030.1"/>
    </source>
</evidence>
<keyword evidence="3 6" id="KW-0812">Transmembrane</keyword>
<evidence type="ECO:0000256" key="2">
    <source>
        <dbReference type="ARBA" id="ARBA00007524"/>
    </source>
</evidence>
<dbReference type="Gene3D" id="1.20.1260.100">
    <property type="entry name" value="TspO/MBR protein"/>
    <property type="match status" value="1"/>
</dbReference>
<dbReference type="RefSeq" id="WP_260762792.1">
    <property type="nucleotide sequence ID" value="NZ_CP045921.1"/>
</dbReference>
<dbReference type="InterPro" id="IPR038330">
    <property type="entry name" value="TspO/MBR-related_sf"/>
</dbReference>
<dbReference type="PIRSF" id="PIRSF005859">
    <property type="entry name" value="PBR"/>
    <property type="match status" value="1"/>
</dbReference>
<feature type="transmembrane region" description="Helical" evidence="6">
    <location>
        <begin position="50"/>
        <end position="72"/>
    </location>
</feature>
<comment type="similarity">
    <text evidence="2">Belongs to the TspO/BZRP family.</text>
</comment>
<dbReference type="Pfam" id="PF03073">
    <property type="entry name" value="TspO_MBR"/>
    <property type="match status" value="1"/>
</dbReference>
<proteinExistence type="inferred from homology"/>
<dbReference type="GO" id="GO:0033013">
    <property type="term" value="P:tetrapyrrole metabolic process"/>
    <property type="evidence" value="ECO:0007669"/>
    <property type="project" value="UniProtKB-ARBA"/>
</dbReference>
<protein>
    <submittedName>
        <fullName evidence="7">Tryptophan-rich sensory protein</fullName>
    </submittedName>
</protein>
<dbReference type="FunFam" id="1.20.1260.100:FF:000001">
    <property type="entry name" value="translocator protein 2"/>
    <property type="match status" value="1"/>
</dbReference>
<keyword evidence="5 6" id="KW-0472">Membrane</keyword>
<dbReference type="GO" id="GO:0016020">
    <property type="term" value="C:membrane"/>
    <property type="evidence" value="ECO:0007669"/>
    <property type="project" value="UniProtKB-SubCell"/>
</dbReference>
<comment type="subcellular location">
    <subcellularLocation>
        <location evidence="1">Membrane</location>
        <topology evidence="1">Multi-pass membrane protein</topology>
    </subcellularLocation>
</comment>
<feature type="transmembrane region" description="Helical" evidence="6">
    <location>
        <begin position="135"/>
        <end position="156"/>
    </location>
</feature>
<gene>
    <name evidence="7" type="ORF">GII36_04200</name>
</gene>
<dbReference type="Proteomes" id="UP001059824">
    <property type="component" value="Chromosome"/>
</dbReference>
<dbReference type="EMBL" id="CP045921">
    <property type="protein sequence ID" value="QHN43030.1"/>
    <property type="molecule type" value="Genomic_DNA"/>
</dbReference>
<evidence type="ECO:0000313" key="8">
    <source>
        <dbReference type="Proteomes" id="UP001059824"/>
    </source>
</evidence>
<dbReference type="InterPro" id="IPR004307">
    <property type="entry name" value="TspO_MBR"/>
</dbReference>
<dbReference type="CDD" id="cd15904">
    <property type="entry name" value="TSPO_MBR"/>
    <property type="match status" value="1"/>
</dbReference>
<sequence length="157" mass="17038">MTVFKRVGQFIAAVGISFAAGGIGSLATTSNIPTWYTTLAKPPFLPPNEVFGPVWSVLYLLMGIALFLVWTAQTQKPSLAYVAFFCQLALNTIWSLVFFGLHQPDMGVAIILVLLGAIIWTMHEFAKVSKVASALLAPYLLWVGFAIYLTIGVAVLN</sequence>
<evidence type="ECO:0000256" key="4">
    <source>
        <dbReference type="ARBA" id="ARBA00022989"/>
    </source>
</evidence>
<evidence type="ECO:0000256" key="5">
    <source>
        <dbReference type="ARBA" id="ARBA00023136"/>
    </source>
</evidence>
<feature type="transmembrane region" description="Helical" evidence="6">
    <location>
        <begin position="7"/>
        <end position="30"/>
    </location>
</feature>
<reference evidence="7" key="1">
    <citation type="journal article" date="2021" name="Nat. Microbiol.">
        <title>Cocultivation of an ultrasmall environmental parasitic bacterium with lytic ability against bacteria associated with wastewater foams.</title>
        <authorList>
            <person name="Batinovic S."/>
            <person name="Rose J.J.A."/>
            <person name="Ratcliffe J."/>
            <person name="Seviour R.J."/>
            <person name="Petrovski S."/>
        </authorList>
    </citation>
    <scope>NUCLEOTIDE SEQUENCE</scope>
    <source>
        <strain evidence="7">JR1</strain>
    </source>
</reference>
<evidence type="ECO:0000256" key="6">
    <source>
        <dbReference type="SAM" id="Phobius"/>
    </source>
</evidence>
<dbReference type="AlphaFoldDB" id="A0A857MQX4"/>
<evidence type="ECO:0000256" key="3">
    <source>
        <dbReference type="ARBA" id="ARBA00022692"/>
    </source>
</evidence>
<keyword evidence="8" id="KW-1185">Reference proteome</keyword>
<evidence type="ECO:0000256" key="1">
    <source>
        <dbReference type="ARBA" id="ARBA00004141"/>
    </source>
</evidence>
<accession>A0A857MQX4</accession>
<organism evidence="7 8">
    <name type="scientific">Candidatus Mycosynbacter amalyticus</name>
    <dbReference type="NCBI Taxonomy" id="2665156"/>
    <lineage>
        <taxon>Bacteria</taxon>
        <taxon>Candidatus Saccharimonadota</taxon>
        <taxon>Candidatus Saccharimonadota incertae sedis</taxon>
        <taxon>Candidatus Mycosynbacter</taxon>
    </lineage>
</organism>
<dbReference type="PANTHER" id="PTHR10057:SF0">
    <property type="entry name" value="TRANSLOCATOR PROTEIN"/>
    <property type="match status" value="1"/>
</dbReference>
<dbReference type="KEGG" id="mama:GII36_04200"/>
<keyword evidence="4 6" id="KW-1133">Transmembrane helix</keyword>
<dbReference type="PANTHER" id="PTHR10057">
    <property type="entry name" value="PERIPHERAL-TYPE BENZODIAZEPINE RECEPTOR"/>
    <property type="match status" value="1"/>
</dbReference>
<feature type="transmembrane region" description="Helical" evidence="6">
    <location>
        <begin position="79"/>
        <end position="100"/>
    </location>
</feature>
<feature type="transmembrane region" description="Helical" evidence="6">
    <location>
        <begin position="106"/>
        <end position="123"/>
    </location>
</feature>